<evidence type="ECO:0000313" key="10">
    <source>
        <dbReference type="Proteomes" id="UP000198211"/>
    </source>
</evidence>
<comment type="caution">
    <text evidence="9">The sequence shown here is derived from an EMBL/GenBank/DDBJ whole genome shotgun (WGS) entry which is preliminary data.</text>
</comment>
<feature type="domain" description="Peptidase S1" evidence="8">
    <location>
        <begin position="1"/>
        <end position="155"/>
    </location>
</feature>
<dbReference type="PROSITE" id="PS00135">
    <property type="entry name" value="TRYPSIN_SER"/>
    <property type="match status" value="1"/>
</dbReference>
<dbReference type="InterPro" id="IPR001314">
    <property type="entry name" value="Peptidase_S1A"/>
</dbReference>
<dbReference type="GO" id="GO:0004252">
    <property type="term" value="F:serine-type endopeptidase activity"/>
    <property type="evidence" value="ECO:0007669"/>
    <property type="project" value="InterPro"/>
</dbReference>
<keyword evidence="9" id="KW-0378">Hydrolase</keyword>
<evidence type="ECO:0000313" key="9">
    <source>
        <dbReference type="EMBL" id="OWZ17823.1"/>
    </source>
</evidence>
<dbReference type="EMBL" id="NBNE01000686">
    <property type="protein sequence ID" value="OWZ17823.1"/>
    <property type="molecule type" value="Genomic_DNA"/>
</dbReference>
<dbReference type="GO" id="GO:0005576">
    <property type="term" value="C:extracellular region"/>
    <property type="evidence" value="ECO:0007669"/>
    <property type="project" value="UniProtKB-SubCell"/>
</dbReference>
<name>A0A225WJE8_9STRA</name>
<dbReference type="InterPro" id="IPR050430">
    <property type="entry name" value="Peptidase_S1"/>
</dbReference>
<keyword evidence="5" id="KW-0843">Virulence</keyword>
<dbReference type="PRINTS" id="PR00722">
    <property type="entry name" value="CHYMOTRYPSIN"/>
</dbReference>
<protein>
    <submittedName>
        <fullName evidence="9">Serine protease</fullName>
    </submittedName>
</protein>
<dbReference type="OrthoDB" id="546450at2759"/>
<dbReference type="AlphaFoldDB" id="A0A225WJE8"/>
<dbReference type="InterPro" id="IPR043504">
    <property type="entry name" value="Peptidase_S1_PA_chymotrypsin"/>
</dbReference>
<comment type="similarity">
    <text evidence="2">Belongs to the peptidase S1 family.</text>
</comment>
<evidence type="ECO:0000256" key="2">
    <source>
        <dbReference type="ARBA" id="ARBA00007664"/>
    </source>
</evidence>
<dbReference type="PANTHER" id="PTHR24276">
    <property type="entry name" value="POLYSERASE-RELATED"/>
    <property type="match status" value="1"/>
</dbReference>
<keyword evidence="4" id="KW-0732">Signal</keyword>
<evidence type="ECO:0000256" key="5">
    <source>
        <dbReference type="ARBA" id="ARBA00023026"/>
    </source>
</evidence>
<dbReference type="InterPro" id="IPR033116">
    <property type="entry name" value="TRYPSIN_SER"/>
</dbReference>
<dbReference type="Gene3D" id="2.40.10.10">
    <property type="entry name" value="Trypsin-like serine proteases"/>
    <property type="match status" value="1"/>
</dbReference>
<accession>A0A225WJE8</accession>
<dbReference type="GO" id="GO:0006508">
    <property type="term" value="P:proteolysis"/>
    <property type="evidence" value="ECO:0007669"/>
    <property type="project" value="UniProtKB-KW"/>
</dbReference>
<keyword evidence="9" id="KW-0645">Protease</keyword>
<keyword evidence="3" id="KW-0964">Secreted</keyword>
<reference evidence="10" key="1">
    <citation type="submission" date="2017-03" db="EMBL/GenBank/DDBJ databases">
        <title>Phytopthora megakarya and P. palmivora, two closely related causual agents of cacao black pod achieved similar genome size and gene model numbers by different mechanisms.</title>
        <authorList>
            <person name="Ali S."/>
            <person name="Shao J."/>
            <person name="Larry D.J."/>
            <person name="Kronmiller B."/>
            <person name="Shen D."/>
            <person name="Strem M.D."/>
            <person name="Melnick R.L."/>
            <person name="Guiltinan M.J."/>
            <person name="Tyler B.M."/>
            <person name="Meinhardt L.W."/>
            <person name="Bailey B.A."/>
        </authorList>
    </citation>
    <scope>NUCLEOTIDE SEQUENCE [LARGE SCALE GENOMIC DNA]</scope>
    <source>
        <strain evidence="10">zdho120</strain>
    </source>
</reference>
<comment type="subcellular location">
    <subcellularLocation>
        <location evidence="1">Secreted</location>
    </subcellularLocation>
</comment>
<dbReference type="STRING" id="4795.A0A225WJE8"/>
<dbReference type="CDD" id="cd00190">
    <property type="entry name" value="Tryp_SPc"/>
    <property type="match status" value="1"/>
</dbReference>
<evidence type="ECO:0000256" key="6">
    <source>
        <dbReference type="ARBA" id="ARBA00023157"/>
    </source>
</evidence>
<keyword evidence="7" id="KW-0325">Glycoprotein</keyword>
<gene>
    <name evidence="9" type="ORF">PHMEG_0008179</name>
</gene>
<dbReference type="SUPFAM" id="SSF50494">
    <property type="entry name" value="Trypsin-like serine proteases"/>
    <property type="match status" value="1"/>
</dbReference>
<keyword evidence="10" id="KW-1185">Reference proteome</keyword>
<dbReference type="InterPro" id="IPR001254">
    <property type="entry name" value="Trypsin_dom"/>
</dbReference>
<keyword evidence="6" id="KW-1015">Disulfide bond</keyword>
<evidence type="ECO:0000256" key="1">
    <source>
        <dbReference type="ARBA" id="ARBA00004613"/>
    </source>
</evidence>
<evidence type="ECO:0000259" key="8">
    <source>
        <dbReference type="PROSITE" id="PS50240"/>
    </source>
</evidence>
<dbReference type="Proteomes" id="UP000198211">
    <property type="component" value="Unassembled WGS sequence"/>
</dbReference>
<organism evidence="9 10">
    <name type="scientific">Phytophthora megakarya</name>
    <dbReference type="NCBI Taxonomy" id="4795"/>
    <lineage>
        <taxon>Eukaryota</taxon>
        <taxon>Sar</taxon>
        <taxon>Stramenopiles</taxon>
        <taxon>Oomycota</taxon>
        <taxon>Peronosporomycetes</taxon>
        <taxon>Peronosporales</taxon>
        <taxon>Peronosporaceae</taxon>
        <taxon>Phytophthora</taxon>
    </lineage>
</organism>
<dbReference type="PANTHER" id="PTHR24276:SF98">
    <property type="entry name" value="FI18310P1-RELATED"/>
    <property type="match status" value="1"/>
</dbReference>
<dbReference type="Pfam" id="PF00089">
    <property type="entry name" value="Trypsin"/>
    <property type="match status" value="1"/>
</dbReference>
<evidence type="ECO:0000256" key="7">
    <source>
        <dbReference type="ARBA" id="ARBA00023180"/>
    </source>
</evidence>
<proteinExistence type="inferred from homology"/>
<dbReference type="InterPro" id="IPR009003">
    <property type="entry name" value="Peptidase_S1_PA"/>
</dbReference>
<evidence type="ECO:0000256" key="4">
    <source>
        <dbReference type="ARBA" id="ARBA00022729"/>
    </source>
</evidence>
<evidence type="ECO:0000256" key="3">
    <source>
        <dbReference type="ARBA" id="ARBA00022525"/>
    </source>
</evidence>
<dbReference type="PROSITE" id="PS50240">
    <property type="entry name" value="TRYPSIN_DOM"/>
    <property type="match status" value="1"/>
</dbReference>
<dbReference type="SMART" id="SM00020">
    <property type="entry name" value="Tryp_SPc"/>
    <property type="match status" value="1"/>
</dbReference>
<sequence length="158" mass="16683">MTTHPNFTTDAEGHMMSNDFVLLKLERPSQFEPVQLAVADGSDIKAGEWATVSGWGRTDENATTSYELQHVKLQLKTKEECVKALKIDDTVTCAGGPGNSPCAGDSGGPLVKSSTKGDDVLIGLVSWGDTCGRDGTPTAFAIVSRVRGWIGSIVGELA</sequence>